<gene>
    <name evidence="2" type="ORF">HD601_004826</name>
</gene>
<name>A0A7W9GV72_9ACTN</name>
<feature type="region of interest" description="Disordered" evidence="1">
    <location>
        <begin position="190"/>
        <end position="227"/>
    </location>
</feature>
<evidence type="ECO:0000313" key="3">
    <source>
        <dbReference type="Proteomes" id="UP000542813"/>
    </source>
</evidence>
<accession>A0A7W9GV72</accession>
<protein>
    <submittedName>
        <fullName evidence="2">Uncharacterized protein</fullName>
    </submittedName>
</protein>
<dbReference type="RefSeq" id="WP_184826180.1">
    <property type="nucleotide sequence ID" value="NZ_JACHMM010000001.1"/>
</dbReference>
<dbReference type="AlphaFoldDB" id="A0A7W9GV72"/>
<evidence type="ECO:0000256" key="1">
    <source>
        <dbReference type="SAM" id="MobiDB-lite"/>
    </source>
</evidence>
<organism evidence="2 3">
    <name type="scientific">Jiangella mangrovi</name>
    <dbReference type="NCBI Taxonomy" id="1524084"/>
    <lineage>
        <taxon>Bacteria</taxon>
        <taxon>Bacillati</taxon>
        <taxon>Actinomycetota</taxon>
        <taxon>Actinomycetes</taxon>
        <taxon>Jiangellales</taxon>
        <taxon>Jiangellaceae</taxon>
        <taxon>Jiangella</taxon>
    </lineage>
</organism>
<comment type="caution">
    <text evidence="2">The sequence shown here is derived from an EMBL/GenBank/DDBJ whole genome shotgun (WGS) entry which is preliminary data.</text>
</comment>
<dbReference type="PROSITE" id="PS51257">
    <property type="entry name" value="PROKAR_LIPOPROTEIN"/>
    <property type="match status" value="1"/>
</dbReference>
<sequence>MRLRRALVAVVAVSVLAGCDGGDPGNDGDGDDTPSPPVELDVVLDARLGAGAPTGPEYPPGTSGLVADYTVTNNADVAVLVVERRPADITPSVDVPLPDTAESSWVYADDSGSILVTKEVFSTTGGDTGTAYRAPAVRLEPGQSLTGRAFALTPLRRIAPDAGTFEVPGPDTLPADATSWSFCVQVAPDPGETGGSGAPTMADHTPGRRLVCSPAADLPPDAVGAGS</sequence>
<reference evidence="2 3" key="1">
    <citation type="submission" date="2020-08" db="EMBL/GenBank/DDBJ databases">
        <title>Sequencing the genomes of 1000 actinobacteria strains.</title>
        <authorList>
            <person name="Klenk H.-P."/>
        </authorList>
    </citation>
    <scope>NUCLEOTIDE SEQUENCE [LARGE SCALE GENOMIC DNA]</scope>
    <source>
        <strain evidence="2 3">DSM 102122</strain>
    </source>
</reference>
<dbReference type="EMBL" id="JACHMM010000001">
    <property type="protein sequence ID" value="MBB5790251.1"/>
    <property type="molecule type" value="Genomic_DNA"/>
</dbReference>
<keyword evidence="3" id="KW-1185">Reference proteome</keyword>
<dbReference type="Proteomes" id="UP000542813">
    <property type="component" value="Unassembled WGS sequence"/>
</dbReference>
<evidence type="ECO:0000313" key="2">
    <source>
        <dbReference type="EMBL" id="MBB5790251.1"/>
    </source>
</evidence>
<proteinExistence type="predicted"/>